<dbReference type="Gene3D" id="3.30.300.30">
    <property type="match status" value="1"/>
</dbReference>
<feature type="domain" description="AMP-dependent synthetase/ligase" evidence="2">
    <location>
        <begin position="22"/>
        <end position="361"/>
    </location>
</feature>
<dbReference type="Proteomes" id="UP001589890">
    <property type="component" value="Unassembled WGS sequence"/>
</dbReference>
<dbReference type="InterPro" id="IPR042099">
    <property type="entry name" value="ANL_N_sf"/>
</dbReference>
<dbReference type="PANTHER" id="PTHR43767:SF10">
    <property type="entry name" value="SURFACTIN SYNTHASE SUBUNIT 1"/>
    <property type="match status" value="1"/>
</dbReference>
<feature type="transmembrane region" description="Helical" evidence="1">
    <location>
        <begin position="840"/>
        <end position="859"/>
    </location>
</feature>
<evidence type="ECO:0000313" key="3">
    <source>
        <dbReference type="EMBL" id="MFC0623336.1"/>
    </source>
</evidence>
<dbReference type="InterPro" id="IPR050237">
    <property type="entry name" value="ATP-dep_AMP-bd_enzyme"/>
</dbReference>
<feature type="transmembrane region" description="Helical" evidence="1">
    <location>
        <begin position="715"/>
        <end position="736"/>
    </location>
</feature>
<dbReference type="SUPFAM" id="SSF56801">
    <property type="entry name" value="Acetyl-CoA synthetase-like"/>
    <property type="match status" value="1"/>
</dbReference>
<feature type="transmembrane region" description="Helical" evidence="1">
    <location>
        <begin position="604"/>
        <end position="627"/>
    </location>
</feature>
<comment type="caution">
    <text evidence="3">The sequence shown here is derived from an EMBL/GenBank/DDBJ whole genome shotgun (WGS) entry which is preliminary data.</text>
</comment>
<organism evidence="3 4">
    <name type="scientific">Kribbella deserti</name>
    <dbReference type="NCBI Taxonomy" id="1926257"/>
    <lineage>
        <taxon>Bacteria</taxon>
        <taxon>Bacillati</taxon>
        <taxon>Actinomycetota</taxon>
        <taxon>Actinomycetes</taxon>
        <taxon>Propionibacteriales</taxon>
        <taxon>Kribbellaceae</taxon>
        <taxon>Kribbella</taxon>
    </lineage>
</organism>
<dbReference type="Gene3D" id="3.40.50.12780">
    <property type="entry name" value="N-terminal domain of ligase-like"/>
    <property type="match status" value="1"/>
</dbReference>
<feature type="transmembrane region" description="Helical" evidence="1">
    <location>
        <begin position="767"/>
        <end position="784"/>
    </location>
</feature>
<evidence type="ECO:0000256" key="1">
    <source>
        <dbReference type="SAM" id="Phobius"/>
    </source>
</evidence>
<feature type="transmembrane region" description="Helical" evidence="1">
    <location>
        <begin position="742"/>
        <end position="760"/>
    </location>
</feature>
<dbReference type="InterPro" id="IPR045851">
    <property type="entry name" value="AMP-bd_C_sf"/>
</dbReference>
<accession>A0ABV6QFC8</accession>
<dbReference type="Pfam" id="PF00501">
    <property type="entry name" value="AMP-binding"/>
    <property type="match status" value="1"/>
</dbReference>
<protein>
    <submittedName>
        <fullName evidence="3">AMP-binding protein</fullName>
    </submittedName>
</protein>
<keyword evidence="1" id="KW-0472">Membrane</keyword>
<feature type="transmembrane region" description="Helical" evidence="1">
    <location>
        <begin position="790"/>
        <end position="810"/>
    </location>
</feature>
<dbReference type="PANTHER" id="PTHR43767">
    <property type="entry name" value="LONG-CHAIN-FATTY-ACID--COA LIGASE"/>
    <property type="match status" value="1"/>
</dbReference>
<dbReference type="InterPro" id="IPR036736">
    <property type="entry name" value="ACP-like_sf"/>
</dbReference>
<name>A0ABV6QFC8_9ACTN</name>
<proteinExistence type="predicted"/>
<reference evidence="3 4" key="1">
    <citation type="submission" date="2024-09" db="EMBL/GenBank/DDBJ databases">
        <authorList>
            <person name="Sun Q."/>
            <person name="Mori K."/>
        </authorList>
    </citation>
    <scope>NUCLEOTIDE SEQUENCE [LARGE SCALE GENOMIC DNA]</scope>
    <source>
        <strain evidence="3 4">CGMCC 1.15906</strain>
    </source>
</reference>
<dbReference type="SUPFAM" id="SSF47336">
    <property type="entry name" value="ACP-like"/>
    <property type="match status" value="1"/>
</dbReference>
<dbReference type="InterPro" id="IPR000873">
    <property type="entry name" value="AMP-dep_synth/lig_dom"/>
</dbReference>
<dbReference type="EMBL" id="JBHLTC010000005">
    <property type="protein sequence ID" value="MFC0623336.1"/>
    <property type="molecule type" value="Genomic_DNA"/>
</dbReference>
<dbReference type="RefSeq" id="WP_380044038.1">
    <property type="nucleotide sequence ID" value="NZ_JBHLTC010000005.1"/>
</dbReference>
<evidence type="ECO:0000313" key="4">
    <source>
        <dbReference type="Proteomes" id="UP001589890"/>
    </source>
</evidence>
<keyword evidence="4" id="KW-1185">Reference proteome</keyword>
<feature type="transmembrane region" description="Helical" evidence="1">
    <location>
        <begin position="681"/>
        <end position="703"/>
    </location>
</feature>
<keyword evidence="1" id="KW-1133">Transmembrane helix</keyword>
<sequence>MFLPQARPTTGADLVSDAAEYHQPALIDAAGSLTYGELTERVDALAAGLPALRTGRRLVHIPLEASRELVLGYLAVLKAGHVALITPPEHVPITTAYPPDLWLRNDGTFASASDDGTFASASDDGTFASASGGDLADVDPKHELHPDLALLLSTSGSTGSPKLVRLSRANLVSNADGIAAALSISPADCAITSLPLHYCFGLSVLNAQLRAGATAVLWHGSVTDPAFAAELRRNHVSLLPATPHLVDLLDVQGCLDDLPSLRLLAQAGGALPPARVRELDARGRLGGWGLAVMYGQTEATARMAVLPPELAGEYPDAVGWPIAGSAFRLDVAGIEQPADADPADGPVGELVFTGPGVMLGYAEHPDDLALGRMHSDLRTGDLATIDADGLVRIVGRRSDHVKIMGIRIDLGQVERALHGAGIPCCVTGTDEQLQVTYRTSDRDPAAIRAQAASAAGLGASVVSVHEVADFPTTPNGKYDRRACAALHAADAAIAASAVTTGDALAAVTQVLAPLVGHRAIDPDRSFAELGGDSFNHVAASLGLTRLLGRLPPDWHHRPVRDLVELAAQHRERLPARRALTQRVEATVILRGVAVVTICGSHVGLFRLAGGAHILLAVAGFLFARYVLIAPETADRVRRTARAAIGIAVPAVVVAAVMVVGFRSIHWSNLALVHWLVRPRDINIFWFVEALLMISVLTTALLALPRVRDAYSADPWRTAMVALAVLLVPRYLVVALSDGAVRGLPHTVAWLFVAGLAMAVADTRRRRLIAAGVAVLATIGFFPSWERNLTIQIGLLLLAFLPAVPVPRLLVGPLGVLAAASLHIYLVQFQVFAFFDTPMVQFAAALVAGLGFCALSTYVVRRLPLPDPTGGALIRRLKTAKHSVREV</sequence>
<feature type="transmembrane region" description="Helical" evidence="1">
    <location>
        <begin position="639"/>
        <end position="661"/>
    </location>
</feature>
<evidence type="ECO:0000259" key="2">
    <source>
        <dbReference type="Pfam" id="PF00501"/>
    </source>
</evidence>
<gene>
    <name evidence="3" type="ORF">ACFFGN_04635</name>
</gene>
<keyword evidence="1" id="KW-0812">Transmembrane</keyword>
<feature type="transmembrane region" description="Helical" evidence="1">
    <location>
        <begin position="815"/>
        <end position="834"/>
    </location>
</feature>